<keyword evidence="5" id="KW-0963">Cytoplasm</keyword>
<keyword evidence="7" id="KW-0539">Nucleus</keyword>
<organism evidence="9 10">
    <name type="scientific">Acrobeloides nanus</name>
    <dbReference type="NCBI Taxonomy" id="290746"/>
    <lineage>
        <taxon>Eukaryota</taxon>
        <taxon>Metazoa</taxon>
        <taxon>Ecdysozoa</taxon>
        <taxon>Nematoda</taxon>
        <taxon>Chromadorea</taxon>
        <taxon>Rhabditida</taxon>
        <taxon>Tylenchina</taxon>
        <taxon>Cephalobomorpha</taxon>
        <taxon>Cephaloboidea</taxon>
        <taxon>Cephalobidae</taxon>
        <taxon>Acrobeloides</taxon>
    </lineage>
</organism>
<dbReference type="GO" id="GO:0044549">
    <property type="term" value="F:GTP cyclohydrolase binding"/>
    <property type="evidence" value="ECO:0007669"/>
    <property type="project" value="TreeGrafter"/>
</dbReference>
<accession>A0A914D1D2</accession>
<dbReference type="InterPro" id="IPR009112">
    <property type="entry name" value="GTP_CycHdrlase_I_reg"/>
</dbReference>
<dbReference type="InterPro" id="IPR036717">
    <property type="entry name" value="GFRP_sf"/>
</dbReference>
<dbReference type="PANTHER" id="PTHR16852:SF2">
    <property type="entry name" value="GTP CYCLOHYDROLASE 1 FEEDBACK REGULATORY PROTEIN"/>
    <property type="match status" value="1"/>
</dbReference>
<evidence type="ECO:0000313" key="9">
    <source>
        <dbReference type="Proteomes" id="UP000887540"/>
    </source>
</evidence>
<dbReference type="WBParaSite" id="ACRNAN_scaffold17.g27625.t1">
    <property type="protein sequence ID" value="ACRNAN_scaffold17.g27625.t1"/>
    <property type="gene ID" value="ACRNAN_scaffold17.g27625"/>
</dbReference>
<evidence type="ECO:0000313" key="10">
    <source>
        <dbReference type="WBParaSite" id="ACRNAN_scaffold17.g27625.t1"/>
    </source>
</evidence>
<comment type="subcellular location">
    <subcellularLocation>
        <location evidence="2">Cytoplasm</location>
        <location evidence="2">Cytosol</location>
    </subcellularLocation>
    <subcellularLocation>
        <location evidence="1">Nucleus membrane</location>
    </subcellularLocation>
</comment>
<evidence type="ECO:0000256" key="8">
    <source>
        <dbReference type="ARBA" id="ARBA00032599"/>
    </source>
</evidence>
<evidence type="ECO:0000256" key="2">
    <source>
        <dbReference type="ARBA" id="ARBA00004514"/>
    </source>
</evidence>
<dbReference type="Proteomes" id="UP000887540">
    <property type="component" value="Unplaced"/>
</dbReference>
<dbReference type="PANTHER" id="PTHR16852">
    <property type="entry name" value="GTP CYCLOHYDROLASE 1 FEEDBACK REGULATORY PROTEIN"/>
    <property type="match status" value="1"/>
</dbReference>
<dbReference type="FunFam" id="3.30.1410.10:FF:000001">
    <property type="entry name" value="GTP cyclohydrolase 1 feedback regulatory protein"/>
    <property type="match status" value="1"/>
</dbReference>
<evidence type="ECO:0000256" key="3">
    <source>
        <dbReference type="ARBA" id="ARBA00007605"/>
    </source>
</evidence>
<name>A0A914D1D2_9BILA</name>
<dbReference type="AlphaFoldDB" id="A0A914D1D2"/>
<comment type="similarity">
    <text evidence="3">Belongs to the GFRP family.</text>
</comment>
<evidence type="ECO:0000256" key="5">
    <source>
        <dbReference type="ARBA" id="ARBA00022490"/>
    </source>
</evidence>
<evidence type="ECO:0000256" key="7">
    <source>
        <dbReference type="ARBA" id="ARBA00023242"/>
    </source>
</evidence>
<dbReference type="Gene3D" id="3.30.1410.10">
    <property type="entry name" value="GTP cyclohydrolase I feedback regulatory protein GFRP"/>
    <property type="match status" value="1"/>
</dbReference>
<protein>
    <recommendedName>
        <fullName evidence="4">GTP cyclohydrolase 1 feedback regulatory protein</fullName>
    </recommendedName>
    <alternativeName>
        <fullName evidence="8">GTP cyclohydrolase I feedback regulatory protein</fullName>
    </alternativeName>
</protein>
<keyword evidence="9" id="KW-1185">Reference proteome</keyword>
<evidence type="ECO:0000256" key="4">
    <source>
        <dbReference type="ARBA" id="ARBA00020099"/>
    </source>
</evidence>
<proteinExistence type="inferred from homology"/>
<keyword evidence="6" id="KW-0472">Membrane</keyword>
<dbReference type="GO" id="GO:0009890">
    <property type="term" value="P:negative regulation of biosynthetic process"/>
    <property type="evidence" value="ECO:0007669"/>
    <property type="project" value="InterPro"/>
</dbReference>
<evidence type="ECO:0000256" key="1">
    <source>
        <dbReference type="ARBA" id="ARBA00004126"/>
    </source>
</evidence>
<dbReference type="SUPFAM" id="SSF69761">
    <property type="entry name" value="GTP cyclohydrolase I feedback regulatory protein, GFRP"/>
    <property type="match status" value="1"/>
</dbReference>
<evidence type="ECO:0000256" key="6">
    <source>
        <dbReference type="ARBA" id="ARBA00023136"/>
    </source>
</evidence>
<dbReference type="Pfam" id="PF06399">
    <property type="entry name" value="GFRP"/>
    <property type="match status" value="1"/>
</dbReference>
<sequence>MDPQYVLISTQINWACGPTLVGDADSEPELMSYLNATKISRLGNNFSEYSTDWAPPKVLNMLAKRGYRVVGIAGVGQTCIWTLFKDTSTQAEIHHTQ</sequence>
<reference evidence="10" key="1">
    <citation type="submission" date="2022-11" db="UniProtKB">
        <authorList>
            <consortium name="WormBaseParasite"/>
        </authorList>
    </citation>
    <scope>IDENTIFICATION</scope>
</reference>
<dbReference type="GO" id="GO:0031965">
    <property type="term" value="C:nuclear membrane"/>
    <property type="evidence" value="ECO:0007669"/>
    <property type="project" value="UniProtKB-SubCell"/>
</dbReference>
<dbReference type="GO" id="GO:0005829">
    <property type="term" value="C:cytosol"/>
    <property type="evidence" value="ECO:0007669"/>
    <property type="project" value="UniProtKB-SubCell"/>
</dbReference>